<keyword evidence="3 6" id="KW-0812">Transmembrane</keyword>
<sequence>MPSSKKKNEIREVPVWLLISCVLLIIAAILAQTWWSITQDQAITVAAANKNSLLNLRILEEHANRVLHDATRATVATAEELQTKNESVLRDEASVRSILSNQRRDSQFIAALSLIDRHGMLWASSLRFPIDPIDLSAHDHIAYLNKSVNAYQKGIQIGSPYTPKKSSQAILPMARNVFDPSGQPIGQVQAEISLSYFQEFYERVAKDAGAKISLYDKEGRVIVQAMTNHAAFKAEVDSAVALSIKNSFAEEGRFESAVIGADHATNYTYLKMSDFPLVVVFGRDLNTILLEWHTRLEQRLVFAALSIIFTLLLALLLYKKVQHLKLSREKLTDSERRYRLLFQDAQDGILLINKTYHFVDGNQNALEMLAVDNKSDLLSLDIGEFSADWRYTQPTVAAKKAESIRKFVDLAFKGTVQKFEWMAHRRGKDWFSEVTLSRIKISNDVIVFCVMRDISQRKHAERLLQGQNQLLQLIGSSESLESILIDTCHFVEKNNPHWHCGVQLLSVDQRLFTETIGHHFPDILRRQLTEAPVCHGNGVWSEAVLEMIPVWTQEIPKSSAMEFIAQRKLLANYAAVGSWPIMGKTGAILGTFTLFTESTAALSNEDLSLISIATDVSSIAIEGKRAEEKAIRLAHYDDITKLPNRFLFSQYVSKALLYAEASRDNLAVFMLDLDRFKAINDSFDHEAGDQVLRDVATRLKACISESETIARVGGDEFMLLLDRDKSPRELTEIADRLLQAAAMPLEVAGQELQISASIGIAVYPDDGKDAQVLMKNSEIAMYRAKHNGKNNYQFYDANMNVHTIELLAYEAQLRRALDNREFVVHYQPKVSVATGKIVGAEALVRWHHPDNGMIYPSDFIGLAEQAGLIGKIGMQVLDIVCRDIAHFQAVGKQFGRIAINLSGAQFNDEGLLEVLQKVIAFWKVPSSAIEFEITESMVMNNHEQAIGHMDALKAAGFTLSIDDFGTGYSSLAYLKRFPVDSLKIDRSFIMDIPGDSNDTAIVLAVVAMAKTLGLKVVAEGVENVTQLQTLLACACDEYQGFYFSKGVPVDDFSRLLG</sequence>
<dbReference type="InterPro" id="IPR043128">
    <property type="entry name" value="Rev_trsase/Diguanyl_cyclase"/>
</dbReference>
<dbReference type="InterPro" id="IPR035919">
    <property type="entry name" value="EAL_sf"/>
</dbReference>
<dbReference type="Pfam" id="PF00563">
    <property type="entry name" value="EAL"/>
    <property type="match status" value="1"/>
</dbReference>
<dbReference type="PROSITE" id="PS50887">
    <property type="entry name" value="GGDEF"/>
    <property type="match status" value="1"/>
</dbReference>
<evidence type="ECO:0000256" key="4">
    <source>
        <dbReference type="ARBA" id="ARBA00022989"/>
    </source>
</evidence>
<dbReference type="InterPro" id="IPR029787">
    <property type="entry name" value="Nucleotide_cyclase"/>
</dbReference>
<feature type="transmembrane region" description="Helical" evidence="6">
    <location>
        <begin position="300"/>
        <end position="318"/>
    </location>
</feature>
<feature type="domain" description="EAL" evidence="7">
    <location>
        <begin position="806"/>
        <end position="1057"/>
    </location>
</feature>
<protein>
    <submittedName>
        <fullName evidence="9">EAL domain-containing protein</fullName>
    </submittedName>
</protein>
<dbReference type="CDD" id="cd12915">
    <property type="entry name" value="PDC2_DGC_like"/>
    <property type="match status" value="1"/>
</dbReference>
<organism evidence="9 10">
    <name type="scientific">Undibacterium seohonense</name>
    <dbReference type="NCBI Taxonomy" id="1344950"/>
    <lineage>
        <taxon>Bacteria</taxon>
        <taxon>Pseudomonadati</taxon>
        <taxon>Pseudomonadota</taxon>
        <taxon>Betaproteobacteria</taxon>
        <taxon>Burkholderiales</taxon>
        <taxon>Oxalobacteraceae</taxon>
        <taxon>Undibacterium</taxon>
    </lineage>
</organism>
<keyword evidence="4 6" id="KW-1133">Transmembrane helix</keyword>
<evidence type="ECO:0000259" key="7">
    <source>
        <dbReference type="PROSITE" id="PS50883"/>
    </source>
</evidence>
<dbReference type="InterPro" id="IPR052155">
    <property type="entry name" value="Biofilm_reg_signaling"/>
</dbReference>
<dbReference type="Gene3D" id="3.30.70.270">
    <property type="match status" value="1"/>
</dbReference>
<evidence type="ECO:0000259" key="8">
    <source>
        <dbReference type="PROSITE" id="PS50887"/>
    </source>
</evidence>
<accession>A0ABR6X1T4</accession>
<keyword evidence="2" id="KW-1003">Cell membrane</keyword>
<dbReference type="Pfam" id="PF02743">
    <property type="entry name" value="dCache_1"/>
    <property type="match status" value="1"/>
</dbReference>
<evidence type="ECO:0000256" key="5">
    <source>
        <dbReference type="ARBA" id="ARBA00023136"/>
    </source>
</evidence>
<dbReference type="SUPFAM" id="SSF55781">
    <property type="entry name" value="GAF domain-like"/>
    <property type="match status" value="1"/>
</dbReference>
<keyword evidence="5 6" id="KW-0472">Membrane</keyword>
<dbReference type="SUPFAM" id="SSF55073">
    <property type="entry name" value="Nucleotide cyclase"/>
    <property type="match status" value="1"/>
</dbReference>
<dbReference type="SUPFAM" id="SSF141868">
    <property type="entry name" value="EAL domain-like"/>
    <property type="match status" value="1"/>
</dbReference>
<dbReference type="InterPro" id="IPR000014">
    <property type="entry name" value="PAS"/>
</dbReference>
<dbReference type="CDD" id="cd01949">
    <property type="entry name" value="GGDEF"/>
    <property type="match status" value="1"/>
</dbReference>
<dbReference type="PANTHER" id="PTHR44757">
    <property type="entry name" value="DIGUANYLATE CYCLASE DGCP"/>
    <property type="match status" value="1"/>
</dbReference>
<proteinExistence type="predicted"/>
<evidence type="ECO:0000313" key="10">
    <source>
        <dbReference type="Proteomes" id="UP000648257"/>
    </source>
</evidence>
<dbReference type="InterPro" id="IPR001633">
    <property type="entry name" value="EAL_dom"/>
</dbReference>
<dbReference type="CDD" id="cd18773">
    <property type="entry name" value="PDC1_HK_sensor"/>
    <property type="match status" value="1"/>
</dbReference>
<dbReference type="SMART" id="SM00267">
    <property type="entry name" value="GGDEF"/>
    <property type="match status" value="1"/>
</dbReference>
<keyword evidence="10" id="KW-1185">Reference proteome</keyword>
<name>A0ABR6X1T4_9BURK</name>
<dbReference type="SUPFAM" id="SSF55785">
    <property type="entry name" value="PYP-like sensor domain (PAS domain)"/>
    <property type="match status" value="1"/>
</dbReference>
<dbReference type="Gene3D" id="3.20.20.450">
    <property type="entry name" value="EAL domain"/>
    <property type="match status" value="1"/>
</dbReference>
<dbReference type="Gene3D" id="3.30.450.40">
    <property type="match status" value="1"/>
</dbReference>
<evidence type="ECO:0000256" key="2">
    <source>
        <dbReference type="ARBA" id="ARBA00022475"/>
    </source>
</evidence>
<dbReference type="PANTHER" id="PTHR44757:SF2">
    <property type="entry name" value="BIOFILM ARCHITECTURE MAINTENANCE PROTEIN MBAA"/>
    <property type="match status" value="1"/>
</dbReference>
<feature type="domain" description="GGDEF" evidence="8">
    <location>
        <begin position="664"/>
        <end position="797"/>
    </location>
</feature>
<dbReference type="PROSITE" id="PS50883">
    <property type="entry name" value="EAL"/>
    <property type="match status" value="1"/>
</dbReference>
<gene>
    <name evidence="9" type="ORF">H8K52_06085</name>
</gene>
<evidence type="ECO:0000313" key="9">
    <source>
        <dbReference type="EMBL" id="MBC3806914.1"/>
    </source>
</evidence>
<dbReference type="Gene3D" id="3.30.450.20">
    <property type="entry name" value="PAS domain"/>
    <property type="match status" value="3"/>
</dbReference>
<evidence type="ECO:0000256" key="3">
    <source>
        <dbReference type="ARBA" id="ARBA00022692"/>
    </source>
</evidence>
<dbReference type="SMART" id="SM00052">
    <property type="entry name" value="EAL"/>
    <property type="match status" value="1"/>
</dbReference>
<dbReference type="InterPro" id="IPR033479">
    <property type="entry name" value="dCache_1"/>
</dbReference>
<dbReference type="Proteomes" id="UP000648257">
    <property type="component" value="Unassembled WGS sequence"/>
</dbReference>
<dbReference type="RefSeq" id="WP_186922008.1">
    <property type="nucleotide sequence ID" value="NZ_JACOFW010000005.1"/>
</dbReference>
<comment type="caution">
    <text evidence="9">The sequence shown here is derived from an EMBL/GenBank/DDBJ whole genome shotgun (WGS) entry which is preliminary data.</text>
</comment>
<dbReference type="CDD" id="cd01948">
    <property type="entry name" value="EAL"/>
    <property type="match status" value="1"/>
</dbReference>
<reference evidence="9 10" key="1">
    <citation type="submission" date="2020-08" db="EMBL/GenBank/DDBJ databases">
        <title>Novel species isolated from subtropical streams in China.</title>
        <authorList>
            <person name="Lu H."/>
        </authorList>
    </citation>
    <scope>NUCLEOTIDE SEQUENCE [LARGE SCALE GENOMIC DNA]</scope>
    <source>
        <strain evidence="9 10">KACC 16656</strain>
    </source>
</reference>
<comment type="subcellular location">
    <subcellularLocation>
        <location evidence="1">Cell membrane</location>
        <topology evidence="1">Multi-pass membrane protein</topology>
    </subcellularLocation>
</comment>
<evidence type="ECO:0000256" key="6">
    <source>
        <dbReference type="SAM" id="Phobius"/>
    </source>
</evidence>
<dbReference type="Pfam" id="PF00990">
    <property type="entry name" value="GGDEF"/>
    <property type="match status" value="1"/>
</dbReference>
<dbReference type="NCBIfam" id="TIGR00254">
    <property type="entry name" value="GGDEF"/>
    <property type="match status" value="1"/>
</dbReference>
<dbReference type="InterPro" id="IPR029016">
    <property type="entry name" value="GAF-like_dom_sf"/>
</dbReference>
<dbReference type="Pfam" id="PF13426">
    <property type="entry name" value="PAS_9"/>
    <property type="match status" value="1"/>
</dbReference>
<dbReference type="InterPro" id="IPR000160">
    <property type="entry name" value="GGDEF_dom"/>
</dbReference>
<dbReference type="EMBL" id="JACOFW010000005">
    <property type="protein sequence ID" value="MBC3806914.1"/>
    <property type="molecule type" value="Genomic_DNA"/>
</dbReference>
<evidence type="ECO:0000256" key="1">
    <source>
        <dbReference type="ARBA" id="ARBA00004651"/>
    </source>
</evidence>
<dbReference type="InterPro" id="IPR035965">
    <property type="entry name" value="PAS-like_dom_sf"/>
</dbReference>